<dbReference type="RefSeq" id="WP_130989502.1">
    <property type="nucleotide sequence ID" value="NZ_SISK01000001.1"/>
</dbReference>
<dbReference type="OrthoDB" id="7773424at2"/>
<accession>A0A4V2JCS7</accession>
<keyword evidence="2" id="KW-1185">Reference proteome</keyword>
<protein>
    <recommendedName>
        <fullName evidence="3">DUF2946 domain-containing protein</fullName>
    </recommendedName>
</protein>
<comment type="caution">
    <text evidence="1">The sequence shown here is derived from an EMBL/GenBank/DDBJ whole genome shotgun (WGS) entry which is preliminary data.</text>
</comment>
<organism evidence="1 2">
    <name type="scientific">Paracoccus subflavus</name>
    <dbReference type="NCBI Taxonomy" id="2528244"/>
    <lineage>
        <taxon>Bacteria</taxon>
        <taxon>Pseudomonadati</taxon>
        <taxon>Pseudomonadota</taxon>
        <taxon>Alphaproteobacteria</taxon>
        <taxon>Rhodobacterales</taxon>
        <taxon>Paracoccaceae</taxon>
        <taxon>Paracoccus</taxon>
    </lineage>
</organism>
<gene>
    <name evidence="1" type="ORF">EYE42_01300</name>
</gene>
<sequence length="140" mass="14657">MSSLLRQLLAVLVVTIVSTGLVVLATKAAMALDCEMTSIEAVSDVHGKQAASENQDYSGHLVGVSDPASGHMAHSDPAQDRNDTAADAVHCKTHACPSTAIAAFDMVMPSVEIGRNLRVMRAGSLVEPTVPEGLRRPPRG</sequence>
<evidence type="ECO:0000313" key="2">
    <source>
        <dbReference type="Proteomes" id="UP000293520"/>
    </source>
</evidence>
<dbReference type="EMBL" id="SISK01000001">
    <property type="protein sequence ID" value="TBN43801.1"/>
    <property type="molecule type" value="Genomic_DNA"/>
</dbReference>
<name>A0A4V2JCS7_9RHOB</name>
<dbReference type="Proteomes" id="UP000293520">
    <property type="component" value="Unassembled WGS sequence"/>
</dbReference>
<evidence type="ECO:0008006" key="3">
    <source>
        <dbReference type="Google" id="ProtNLM"/>
    </source>
</evidence>
<evidence type="ECO:0000313" key="1">
    <source>
        <dbReference type="EMBL" id="TBN43801.1"/>
    </source>
</evidence>
<dbReference type="AlphaFoldDB" id="A0A4V2JCS7"/>
<reference evidence="1 2" key="1">
    <citation type="submission" date="2019-02" db="EMBL/GenBank/DDBJ databases">
        <title>Paracoccus subflavus sp. nov., isolated from marine sediment of the Pacific Ocean.</title>
        <authorList>
            <person name="Zhang G."/>
        </authorList>
    </citation>
    <scope>NUCLEOTIDE SEQUENCE [LARGE SCALE GENOMIC DNA]</scope>
    <source>
        <strain evidence="1 2">GY0581</strain>
    </source>
</reference>
<proteinExistence type="predicted"/>